<keyword evidence="12" id="KW-1185">Reference proteome</keyword>
<accession>A0A4R3MX01</accession>
<dbReference type="NCBIfam" id="TIGR01252">
    <property type="entry name" value="acetolac_decarb"/>
    <property type="match status" value="1"/>
</dbReference>
<dbReference type="AlphaFoldDB" id="A0A4R3MX01"/>
<dbReference type="EC" id="4.1.1.5" evidence="4 9"/>
<keyword evidence="7 9" id="KW-0005">Acetoin biosynthesis</keyword>
<reference evidence="11 12" key="1">
    <citation type="submission" date="2019-03" db="EMBL/GenBank/DDBJ databases">
        <title>Genomic Encyclopedia of Type Strains, Phase IV (KMG-IV): sequencing the most valuable type-strain genomes for metagenomic binning, comparative biology and taxonomic classification.</title>
        <authorList>
            <person name="Goeker M."/>
        </authorList>
    </citation>
    <scope>NUCLEOTIDE SEQUENCE [LARGE SCALE GENOMIC DNA]</scope>
    <source>
        <strain evidence="11 12">DSM 13587</strain>
    </source>
</reference>
<feature type="chain" id="PRO_5020710169" description="Alpha-acetolactate decarboxylase" evidence="10">
    <location>
        <begin position="19"/>
        <end position="261"/>
    </location>
</feature>
<organism evidence="11 12">
    <name type="scientific">Thiobaca trueperi</name>
    <dbReference type="NCBI Taxonomy" id="127458"/>
    <lineage>
        <taxon>Bacteria</taxon>
        <taxon>Pseudomonadati</taxon>
        <taxon>Pseudomonadota</taxon>
        <taxon>Gammaproteobacteria</taxon>
        <taxon>Chromatiales</taxon>
        <taxon>Chromatiaceae</taxon>
        <taxon>Thiobaca</taxon>
    </lineage>
</organism>
<dbReference type="CDD" id="cd17299">
    <property type="entry name" value="acetolactate_decarboxylase"/>
    <property type="match status" value="1"/>
</dbReference>
<comment type="caution">
    <text evidence="11">The sequence shown here is derived from an EMBL/GenBank/DDBJ whole genome shotgun (WGS) entry which is preliminary data.</text>
</comment>
<dbReference type="PANTHER" id="PTHR35524">
    <property type="entry name" value="ALPHA-ACETOLACTATE DECARBOXYLASE"/>
    <property type="match status" value="1"/>
</dbReference>
<gene>
    <name evidence="11" type="ORF">EDC35_105259</name>
</gene>
<evidence type="ECO:0000256" key="7">
    <source>
        <dbReference type="ARBA" id="ARBA00023061"/>
    </source>
</evidence>
<evidence type="ECO:0000256" key="9">
    <source>
        <dbReference type="PIRNR" id="PIRNR001332"/>
    </source>
</evidence>
<name>A0A4R3MX01_9GAMM</name>
<dbReference type="InterPro" id="IPR005128">
    <property type="entry name" value="Acetolactate_a_deCO2ase"/>
</dbReference>
<dbReference type="OrthoDB" id="8612680at2"/>
<evidence type="ECO:0000256" key="8">
    <source>
        <dbReference type="ARBA" id="ARBA00023239"/>
    </source>
</evidence>
<evidence type="ECO:0000256" key="3">
    <source>
        <dbReference type="ARBA" id="ARBA00007106"/>
    </source>
</evidence>
<dbReference type="UniPathway" id="UPA00626">
    <property type="reaction ID" value="UER00678"/>
</dbReference>
<dbReference type="Pfam" id="PF03306">
    <property type="entry name" value="AAL_decarboxy"/>
    <property type="match status" value="1"/>
</dbReference>
<dbReference type="EMBL" id="SMAO01000005">
    <property type="protein sequence ID" value="TCT20815.1"/>
    <property type="molecule type" value="Genomic_DNA"/>
</dbReference>
<dbReference type="PANTHER" id="PTHR35524:SF1">
    <property type="entry name" value="ALPHA-ACETOLACTATE DECARBOXYLASE"/>
    <property type="match status" value="1"/>
</dbReference>
<keyword evidence="8 9" id="KW-0456">Lyase</keyword>
<evidence type="ECO:0000256" key="4">
    <source>
        <dbReference type="ARBA" id="ARBA00013204"/>
    </source>
</evidence>
<dbReference type="RefSeq" id="WP_132977416.1">
    <property type="nucleotide sequence ID" value="NZ_SMAO01000005.1"/>
</dbReference>
<feature type="signal peptide" evidence="10">
    <location>
        <begin position="1"/>
        <end position="18"/>
    </location>
</feature>
<evidence type="ECO:0000256" key="2">
    <source>
        <dbReference type="ARBA" id="ARBA00005170"/>
    </source>
</evidence>
<dbReference type="GO" id="GO:0045151">
    <property type="term" value="P:acetoin biosynthetic process"/>
    <property type="evidence" value="ECO:0007669"/>
    <property type="project" value="UniProtKB-UniRule"/>
</dbReference>
<evidence type="ECO:0000256" key="1">
    <source>
        <dbReference type="ARBA" id="ARBA00001784"/>
    </source>
</evidence>
<dbReference type="GO" id="GO:0047605">
    <property type="term" value="F:acetolactate decarboxylase activity"/>
    <property type="evidence" value="ECO:0007669"/>
    <property type="project" value="UniProtKB-UniRule"/>
</dbReference>
<comment type="pathway">
    <text evidence="2 9">Polyol metabolism; (R,R)-butane-2,3-diol biosynthesis; (R,R)-butane-2,3-diol from pyruvate: step 2/3.</text>
</comment>
<evidence type="ECO:0000313" key="12">
    <source>
        <dbReference type="Proteomes" id="UP000295717"/>
    </source>
</evidence>
<keyword evidence="10" id="KW-0732">Signal</keyword>
<evidence type="ECO:0000313" key="11">
    <source>
        <dbReference type="EMBL" id="TCT20815.1"/>
    </source>
</evidence>
<evidence type="ECO:0000256" key="6">
    <source>
        <dbReference type="ARBA" id="ARBA00022793"/>
    </source>
</evidence>
<proteinExistence type="inferred from homology"/>
<protein>
    <recommendedName>
        <fullName evidence="5 9">Alpha-acetolactate decarboxylase</fullName>
        <ecNumber evidence="4 9">4.1.1.5</ecNumber>
    </recommendedName>
</protein>
<evidence type="ECO:0000256" key="5">
    <source>
        <dbReference type="ARBA" id="ARBA00020164"/>
    </source>
</evidence>
<dbReference type="Gene3D" id="3.30.1330.80">
    <property type="entry name" value="Hypothetical protein, similar to alpha- acetolactate decarboxylase, domain 2"/>
    <property type="match status" value="2"/>
</dbReference>
<keyword evidence="6 9" id="KW-0210">Decarboxylase</keyword>
<dbReference type="SUPFAM" id="SSF117856">
    <property type="entry name" value="AF0104/ALDC/Ptd012-like"/>
    <property type="match status" value="1"/>
</dbReference>
<sequence>MPRRLAMLAFAVALSAQADTDRETLYQISTIDALLTGVYDPLSSIRDALPHGDVGLGTFTDLDGELILLDGQVYQATADGQVRHLPSDPDIGTPFIAVTHFDADQTLNPPAGQDYTSFKTWLEAQFPSRNLAYAIRLDGTFERMVFRSVPKQSKPYPPLAAISSQQTVFRQDAVTGTLIGFWCPTFMQGVNVPGFHLHFLSADRQQGGHVLDFTLTGGRVQLDPTNGWTVQLPLDPAFLGTQLGADQSEALHAIEQGPPAQ</sequence>
<dbReference type="PIRSF" id="PIRSF001332">
    <property type="entry name" value="Acetolac_decarb"/>
    <property type="match status" value="1"/>
</dbReference>
<dbReference type="Proteomes" id="UP000295717">
    <property type="component" value="Unassembled WGS sequence"/>
</dbReference>
<evidence type="ECO:0000256" key="10">
    <source>
        <dbReference type="SAM" id="SignalP"/>
    </source>
</evidence>
<comment type="similarity">
    <text evidence="3 9">Belongs to the alpha-acetolactate decarboxylase family.</text>
</comment>
<comment type="catalytic activity">
    <reaction evidence="1 9">
        <text>(2S)-2-acetolactate + H(+) = (R)-acetoin + CO2</text>
        <dbReference type="Rhea" id="RHEA:21580"/>
        <dbReference type="ChEBI" id="CHEBI:15378"/>
        <dbReference type="ChEBI" id="CHEBI:15686"/>
        <dbReference type="ChEBI" id="CHEBI:16526"/>
        <dbReference type="ChEBI" id="CHEBI:58476"/>
        <dbReference type="EC" id="4.1.1.5"/>
    </reaction>
</comment>